<dbReference type="AlphaFoldDB" id="A0A1J1LH19"/>
<protein>
    <submittedName>
        <fullName evidence="1">Uncharacterized protein</fullName>
    </submittedName>
</protein>
<keyword evidence="2" id="KW-1185">Reference proteome</keyword>
<dbReference type="Proteomes" id="UP000184315">
    <property type="component" value="Unassembled WGS sequence"/>
</dbReference>
<dbReference type="STRING" id="671072.PL921430024"/>
<gene>
    <name evidence="1" type="ORF">PL921430024</name>
</gene>
<dbReference type="OrthoDB" id="457513at2"/>
<dbReference type="EMBL" id="CZDF01000133">
    <property type="protein sequence ID" value="CUR31885.1"/>
    <property type="molecule type" value="Genomic_DNA"/>
</dbReference>
<sequence>MVVLDIENIRDTIKGVTIPLKSYPDDFLGFYQRINNSIYAEINIIKQLHGIDLIIVENLYKNYYRSEISPHVIIQKHEQETINIWILGNFEPENQIIWELSEVFADFYVEFLLMPIFHIFNYADINSELIQEFKQGIIVYECEENLSRNSATVYGEC</sequence>
<organism evidence="1 2">
    <name type="scientific">Planktothrix tepida PCC 9214</name>
    <dbReference type="NCBI Taxonomy" id="671072"/>
    <lineage>
        <taxon>Bacteria</taxon>
        <taxon>Bacillati</taxon>
        <taxon>Cyanobacteriota</taxon>
        <taxon>Cyanophyceae</taxon>
        <taxon>Oscillatoriophycideae</taxon>
        <taxon>Oscillatoriales</taxon>
        <taxon>Microcoleaceae</taxon>
        <taxon>Planktothrix</taxon>
    </lineage>
</organism>
<dbReference type="RefSeq" id="WP_072716854.1">
    <property type="nucleotide sequence ID" value="NZ_LN889759.1"/>
</dbReference>
<reference evidence="2" key="1">
    <citation type="submission" date="2015-10" db="EMBL/GenBank/DDBJ databases">
        <authorList>
            <person name="Regsiter A."/>
            <person name="william w."/>
        </authorList>
    </citation>
    <scope>NUCLEOTIDE SEQUENCE [LARGE SCALE GENOMIC DNA]</scope>
</reference>
<accession>A0A1J1LH19</accession>
<evidence type="ECO:0000313" key="1">
    <source>
        <dbReference type="EMBL" id="CUR31885.1"/>
    </source>
</evidence>
<proteinExistence type="predicted"/>
<name>A0A1J1LH19_9CYAN</name>
<evidence type="ECO:0000313" key="2">
    <source>
        <dbReference type="Proteomes" id="UP000184315"/>
    </source>
</evidence>